<reference evidence="3" key="1">
    <citation type="journal article" date="2019" name="Int. J. Syst. Evol. Microbiol.">
        <title>The Global Catalogue of Microorganisms (GCM) 10K type strain sequencing project: providing services to taxonomists for standard genome sequencing and annotation.</title>
        <authorList>
            <consortium name="The Broad Institute Genomics Platform"/>
            <consortium name="The Broad Institute Genome Sequencing Center for Infectious Disease"/>
            <person name="Wu L."/>
            <person name="Ma J."/>
        </authorList>
    </citation>
    <scope>NUCLEOTIDE SEQUENCE [LARGE SCALE GENOMIC DNA]</scope>
    <source>
        <strain evidence="3">CCUG 55995</strain>
    </source>
</reference>
<proteinExistence type="predicted"/>
<accession>A0ABV9I345</accession>
<evidence type="ECO:0000313" key="3">
    <source>
        <dbReference type="Proteomes" id="UP001595952"/>
    </source>
</evidence>
<feature type="region of interest" description="Disordered" evidence="1">
    <location>
        <begin position="1"/>
        <end position="38"/>
    </location>
</feature>
<name>A0ABV9I345_9DEIO</name>
<evidence type="ECO:0000256" key="1">
    <source>
        <dbReference type="SAM" id="MobiDB-lite"/>
    </source>
</evidence>
<dbReference type="RefSeq" id="WP_380059853.1">
    <property type="nucleotide sequence ID" value="NZ_JBHSEI010000001.1"/>
</dbReference>
<organism evidence="2 3">
    <name type="scientific">Deinococcus hohokamensis</name>
    <dbReference type="NCBI Taxonomy" id="309883"/>
    <lineage>
        <taxon>Bacteria</taxon>
        <taxon>Thermotogati</taxon>
        <taxon>Deinococcota</taxon>
        <taxon>Deinococci</taxon>
        <taxon>Deinococcales</taxon>
        <taxon>Deinococcaceae</taxon>
        <taxon>Deinococcus</taxon>
    </lineage>
</organism>
<dbReference type="EMBL" id="JBHSEI010000001">
    <property type="protein sequence ID" value="MFC4636806.1"/>
    <property type="molecule type" value="Genomic_DNA"/>
</dbReference>
<gene>
    <name evidence="2" type="ORF">ACFO0D_00495</name>
</gene>
<dbReference type="Proteomes" id="UP001595952">
    <property type="component" value="Unassembled WGS sequence"/>
</dbReference>
<sequence length="83" mass="9345">MKDKGSGRFKYLLSAPGTEQATGRKLTPAPDGRRKGETAERLEAVYLRKETVRAVWREVKKDGGESVSELVEDLLLLWLRGRS</sequence>
<evidence type="ECO:0000313" key="2">
    <source>
        <dbReference type="EMBL" id="MFC4636806.1"/>
    </source>
</evidence>
<protein>
    <submittedName>
        <fullName evidence="2">Uncharacterized protein</fullName>
    </submittedName>
</protein>
<comment type="caution">
    <text evidence="2">The sequence shown here is derived from an EMBL/GenBank/DDBJ whole genome shotgun (WGS) entry which is preliminary data.</text>
</comment>
<keyword evidence="3" id="KW-1185">Reference proteome</keyword>